<dbReference type="STRING" id="564608.C1MY92"/>
<feature type="compositionally biased region" description="Polar residues" evidence="1">
    <location>
        <begin position="158"/>
        <end position="168"/>
    </location>
</feature>
<feature type="region of interest" description="Disordered" evidence="1">
    <location>
        <begin position="1"/>
        <end position="97"/>
    </location>
</feature>
<dbReference type="PANTHER" id="PTHR21262:SF0">
    <property type="entry name" value="GTP DIPHOSPHOKINASE RSH3, CHLOROPLASTIC-RELATED"/>
    <property type="match status" value="1"/>
</dbReference>
<dbReference type="eggNOG" id="KOG1157">
    <property type="taxonomic scope" value="Eukaryota"/>
</dbReference>
<dbReference type="GeneID" id="9685973"/>
<sequence length="971" mass="100723">MPRQLAKGRAGNLREVKICAGRDRTRARARNAHARRSTPHADASRSNRTLRALARDVARSPADTRDLAGPRAGGRRRARSEEAPLAAPREERRPRPPRAFIIMMLGTSPSVSVGIPVRAASPATTNATASSASASPATRVSPLHHALSSSPSGDGAALNTQLNGSLSGSGPRKSFSSLSNSGGSSLRRSSVERGRAVFVKPVAPAAGGTVTGFHLEPSSRTGTNNAGFRDRGSDATTPGASVVDAGGLSAGLSALQIELEDARSSIVSPTKTKPPLPTSARRSLDASGSPTKSSRVGSGLLTGTPPLEALNDVEAAILRDAQARHAAFGLPGVVSAFRVAARAHRGDVDDVDGSEAPFLKRCVECASIIAHLGMDSSAVAAALLCNVLDRTPVIAEELAVALTGRPAVIDMVKGASRLALVSRMRRASARELDAEERMQLRAMLIAATDARVVIVKLADRLATLTSLTAAADGGGVDALGGERDRATRLADETLDVFVPLASRLGIWTLKARLEDACFALLHPAEHAALSLELRDGEQREAITRAVGDVSAALRAAGVDDASDVCGRPKSLYSAFRKMRAKGLGSIHDVHDVRALRIIVDGGEASCYAALAAVHAREGWTAVEGKTKDYVASPKKNGYRSLHTVVRDASGRAFEIQIRTREMHDAAEYGLAAHWRYKEPEHAAGGLEDGTRLNAGGGGASSTLRAVDEQIAWARFMLSWQGQLADDKCRVDSHSPSSGGGDSHSGIPAMVPSACPCAFPAHASTCENDEGVVAFGSSRGRGGALVSADSALCGSCDDSHSHSSPADRSHSSRADREYESSGVDAEPATPAPIFVVAVVDGAMRVLEVPRGAALSDAVLALGVDDGRLSEFQTVSSVSVNRETVPRGAEPAIELHMGDLLEISHDAIAGGESPEGSPGTSAGSVLAIEAQRRRLMSAVGESIDVVAPPGLGHGVVPVSSGVKRAPVKTSAAN</sequence>
<dbReference type="SMART" id="SM00954">
    <property type="entry name" value="RelA_SpoT"/>
    <property type="match status" value="1"/>
</dbReference>
<evidence type="ECO:0000259" key="2">
    <source>
        <dbReference type="SMART" id="SM00954"/>
    </source>
</evidence>
<dbReference type="AlphaFoldDB" id="C1MY92"/>
<protein>
    <submittedName>
        <fullName evidence="3">Predicted protein</fullName>
    </submittedName>
</protein>
<dbReference type="Proteomes" id="UP000001876">
    <property type="component" value="Unassembled WGS sequence"/>
</dbReference>
<organism evidence="4">
    <name type="scientific">Micromonas pusilla (strain CCMP1545)</name>
    <name type="common">Picoplanktonic green alga</name>
    <dbReference type="NCBI Taxonomy" id="564608"/>
    <lineage>
        <taxon>Eukaryota</taxon>
        <taxon>Viridiplantae</taxon>
        <taxon>Chlorophyta</taxon>
        <taxon>Mamiellophyceae</taxon>
        <taxon>Mamiellales</taxon>
        <taxon>Mamiellaceae</taxon>
        <taxon>Micromonas</taxon>
    </lineage>
</organism>
<feature type="domain" description="RelA/SpoT" evidence="2">
    <location>
        <begin position="566"/>
        <end position="680"/>
    </location>
</feature>
<feature type="region of interest" description="Disordered" evidence="1">
    <location>
        <begin position="795"/>
        <end position="825"/>
    </location>
</feature>
<keyword evidence="4" id="KW-1185">Reference proteome</keyword>
<feature type="compositionally biased region" description="Polar residues" evidence="1">
    <location>
        <begin position="286"/>
        <end position="296"/>
    </location>
</feature>
<dbReference type="InterPro" id="IPR007685">
    <property type="entry name" value="RelA_SpoT"/>
</dbReference>
<proteinExistence type="predicted"/>
<dbReference type="EMBL" id="GG663742">
    <property type="protein sequence ID" value="EEH55012.1"/>
    <property type="molecule type" value="Genomic_DNA"/>
</dbReference>
<feature type="compositionally biased region" description="Basic and acidic residues" evidence="1">
    <location>
        <begin position="796"/>
        <end position="818"/>
    </location>
</feature>
<dbReference type="PANTHER" id="PTHR21262">
    <property type="entry name" value="GUANOSINE-3',5'-BIS DIPHOSPHATE 3'-PYROPHOSPHOHYDROLASE"/>
    <property type="match status" value="1"/>
</dbReference>
<feature type="compositionally biased region" description="Low complexity" evidence="1">
    <location>
        <begin position="174"/>
        <end position="188"/>
    </location>
</feature>
<dbReference type="SUPFAM" id="SSF109604">
    <property type="entry name" value="HD-domain/PDEase-like"/>
    <property type="match status" value="1"/>
</dbReference>
<dbReference type="KEGG" id="mpp:MICPUCDRAFT_59822"/>
<dbReference type="Pfam" id="PF13328">
    <property type="entry name" value="HD_4"/>
    <property type="match status" value="1"/>
</dbReference>
<reference evidence="3 4" key="1">
    <citation type="journal article" date="2009" name="Science">
        <title>Green evolution and dynamic adaptations revealed by genomes of the marine picoeukaryotes Micromonas.</title>
        <authorList>
            <person name="Worden A.Z."/>
            <person name="Lee J.H."/>
            <person name="Mock T."/>
            <person name="Rouze P."/>
            <person name="Simmons M.P."/>
            <person name="Aerts A.L."/>
            <person name="Allen A.E."/>
            <person name="Cuvelier M.L."/>
            <person name="Derelle E."/>
            <person name="Everett M.V."/>
            <person name="Foulon E."/>
            <person name="Grimwood J."/>
            <person name="Gundlach H."/>
            <person name="Henrissat B."/>
            <person name="Napoli C."/>
            <person name="McDonald S.M."/>
            <person name="Parker M.S."/>
            <person name="Rombauts S."/>
            <person name="Salamov A."/>
            <person name="Von Dassow P."/>
            <person name="Badger J.H."/>
            <person name="Coutinho P.M."/>
            <person name="Demir E."/>
            <person name="Dubchak I."/>
            <person name="Gentemann C."/>
            <person name="Eikrem W."/>
            <person name="Gready J.E."/>
            <person name="John U."/>
            <person name="Lanier W."/>
            <person name="Lindquist E.A."/>
            <person name="Lucas S."/>
            <person name="Mayer K.F."/>
            <person name="Moreau H."/>
            <person name="Not F."/>
            <person name="Otillar R."/>
            <person name="Panaud O."/>
            <person name="Pangilinan J."/>
            <person name="Paulsen I."/>
            <person name="Piegu B."/>
            <person name="Poliakov A."/>
            <person name="Robbens S."/>
            <person name="Schmutz J."/>
            <person name="Toulza E."/>
            <person name="Wyss T."/>
            <person name="Zelensky A."/>
            <person name="Zhou K."/>
            <person name="Armbrust E.V."/>
            <person name="Bhattacharya D."/>
            <person name="Goodenough U.W."/>
            <person name="Van de Peer Y."/>
            <person name="Grigoriev I.V."/>
        </authorList>
    </citation>
    <scope>NUCLEOTIDE SEQUENCE [LARGE SCALE GENOMIC DNA]</scope>
    <source>
        <strain evidence="3 4">CCMP1545</strain>
    </source>
</reference>
<gene>
    <name evidence="3" type="ORF">MICPUCDRAFT_59822</name>
</gene>
<name>C1MY92_MICPC</name>
<dbReference type="GO" id="GO:0015969">
    <property type="term" value="P:guanosine tetraphosphate metabolic process"/>
    <property type="evidence" value="ECO:0007669"/>
    <property type="project" value="InterPro"/>
</dbReference>
<dbReference type="Gene3D" id="3.30.460.10">
    <property type="entry name" value="Beta Polymerase, domain 2"/>
    <property type="match status" value="1"/>
</dbReference>
<evidence type="ECO:0000256" key="1">
    <source>
        <dbReference type="SAM" id="MobiDB-lite"/>
    </source>
</evidence>
<dbReference type="CDD" id="cd05399">
    <property type="entry name" value="NT_Rel-Spo_like"/>
    <property type="match status" value="1"/>
</dbReference>
<dbReference type="RefSeq" id="XP_003060243.1">
    <property type="nucleotide sequence ID" value="XM_003060197.1"/>
</dbReference>
<dbReference type="InterPro" id="IPR043519">
    <property type="entry name" value="NT_sf"/>
</dbReference>
<dbReference type="Pfam" id="PF04607">
    <property type="entry name" value="RelA_SpoT"/>
    <property type="match status" value="1"/>
</dbReference>
<accession>C1MY92</accession>
<feature type="compositionally biased region" description="Basic and acidic residues" evidence="1">
    <location>
        <begin position="53"/>
        <end position="68"/>
    </location>
</feature>
<feature type="region of interest" description="Disordered" evidence="1">
    <location>
        <begin position="207"/>
        <end position="242"/>
    </location>
</feature>
<dbReference type="Gene3D" id="1.10.3210.10">
    <property type="entry name" value="Hypothetical protein af1432"/>
    <property type="match status" value="1"/>
</dbReference>
<evidence type="ECO:0000313" key="3">
    <source>
        <dbReference type="EMBL" id="EEH55012.1"/>
    </source>
</evidence>
<feature type="region of interest" description="Disordered" evidence="1">
    <location>
        <begin position="264"/>
        <end position="303"/>
    </location>
</feature>
<evidence type="ECO:0000313" key="4">
    <source>
        <dbReference type="Proteomes" id="UP000001876"/>
    </source>
</evidence>
<feature type="compositionally biased region" description="Basic and acidic residues" evidence="1">
    <location>
        <begin position="12"/>
        <end position="26"/>
    </location>
</feature>
<dbReference type="OrthoDB" id="430679at2759"/>
<feature type="compositionally biased region" description="Basic residues" evidence="1">
    <location>
        <begin position="27"/>
        <end position="38"/>
    </location>
</feature>
<feature type="region of interest" description="Disordered" evidence="1">
    <location>
        <begin position="727"/>
        <end position="746"/>
    </location>
</feature>
<dbReference type="GO" id="GO:0009507">
    <property type="term" value="C:chloroplast"/>
    <property type="evidence" value="ECO:0007669"/>
    <property type="project" value="TreeGrafter"/>
</dbReference>
<feature type="region of interest" description="Disordered" evidence="1">
    <location>
        <begin position="124"/>
        <end position="192"/>
    </location>
</feature>
<feature type="compositionally biased region" description="Low complexity" evidence="1">
    <location>
        <begin position="124"/>
        <end position="152"/>
    </location>
</feature>
<dbReference type="SUPFAM" id="SSF81301">
    <property type="entry name" value="Nucleotidyltransferase"/>
    <property type="match status" value="1"/>
</dbReference>